<organism evidence="2 3">
    <name type="scientific">Gallibacterium anatis</name>
    <dbReference type="NCBI Taxonomy" id="750"/>
    <lineage>
        <taxon>Bacteria</taxon>
        <taxon>Pseudomonadati</taxon>
        <taxon>Pseudomonadota</taxon>
        <taxon>Gammaproteobacteria</taxon>
        <taxon>Pasteurellales</taxon>
        <taxon>Pasteurellaceae</taxon>
        <taxon>Gallibacterium</taxon>
    </lineage>
</organism>
<keyword evidence="1" id="KW-1133">Transmembrane helix</keyword>
<proteinExistence type="predicted"/>
<accession>A0A1A7P959</accession>
<feature type="transmembrane region" description="Helical" evidence="1">
    <location>
        <begin position="143"/>
        <end position="172"/>
    </location>
</feature>
<evidence type="ECO:0000256" key="1">
    <source>
        <dbReference type="SAM" id="Phobius"/>
    </source>
</evidence>
<feature type="transmembrane region" description="Helical" evidence="1">
    <location>
        <begin position="49"/>
        <end position="68"/>
    </location>
</feature>
<keyword evidence="1" id="KW-0472">Membrane</keyword>
<reference evidence="2 3" key="1">
    <citation type="submission" date="2014-11" db="EMBL/GenBank/DDBJ databases">
        <title>Pan-genome of Gallibacterium spp.</title>
        <authorList>
            <person name="Kudirkiene E."/>
            <person name="Bojesen A.M."/>
        </authorList>
    </citation>
    <scope>NUCLEOTIDE SEQUENCE [LARGE SCALE GENOMIC DNA]</scope>
    <source>
        <strain evidence="2 3">F 279</strain>
    </source>
</reference>
<dbReference type="OrthoDB" id="5692578at2"/>
<dbReference type="AlphaFoldDB" id="A0A1A7P959"/>
<feature type="transmembrane region" description="Helical" evidence="1">
    <location>
        <begin position="18"/>
        <end position="37"/>
    </location>
</feature>
<dbReference type="EMBL" id="JTJO01000034">
    <property type="protein sequence ID" value="OBW98246.1"/>
    <property type="molecule type" value="Genomic_DNA"/>
</dbReference>
<gene>
    <name evidence="2" type="ORF">QV03_07615</name>
</gene>
<feature type="transmembrane region" description="Helical" evidence="1">
    <location>
        <begin position="89"/>
        <end position="110"/>
    </location>
</feature>
<evidence type="ECO:0000313" key="3">
    <source>
        <dbReference type="Proteomes" id="UP000092643"/>
    </source>
</evidence>
<protein>
    <submittedName>
        <fullName evidence="2">Uncharacterized protein</fullName>
    </submittedName>
</protein>
<comment type="caution">
    <text evidence="2">The sequence shown here is derived from an EMBL/GenBank/DDBJ whole genome shotgun (WGS) entry which is preliminary data.</text>
</comment>
<dbReference type="Proteomes" id="UP000092643">
    <property type="component" value="Unassembled WGS sequence"/>
</dbReference>
<dbReference type="RefSeq" id="WP_065232400.1">
    <property type="nucleotide sequence ID" value="NZ_JTJN01000043.1"/>
</dbReference>
<keyword evidence="1" id="KW-0812">Transmembrane</keyword>
<name>A0A1A7P959_9PAST</name>
<sequence length="195" mass="23359">MLLSEVERNIRNFSNKGLMTVIAVGAIWSAFFNVFFVNTGMEKSILIEIQRYGLIILSVLFFFAHIFFIQKVYGFFNYFLQKINYRNKLKYFFVSVTAIVMIVVALYLFLSYLDEFYNIEKEVFSNRRERMGKIMFSFDFLGVWFLSFSVFLFVFCLVDALIFFIATTRYLFDGSYRRRYERELSNIIIKENKNV</sequence>
<evidence type="ECO:0000313" key="2">
    <source>
        <dbReference type="EMBL" id="OBW98246.1"/>
    </source>
</evidence>